<keyword evidence="2 4" id="KW-0371">Homeobox</keyword>
<organism evidence="8 9">
    <name type="scientific">Jimgerdemannia flammicorona</name>
    <dbReference type="NCBI Taxonomy" id="994334"/>
    <lineage>
        <taxon>Eukaryota</taxon>
        <taxon>Fungi</taxon>
        <taxon>Fungi incertae sedis</taxon>
        <taxon>Mucoromycota</taxon>
        <taxon>Mucoromycotina</taxon>
        <taxon>Endogonomycetes</taxon>
        <taxon>Endogonales</taxon>
        <taxon>Endogonaceae</taxon>
        <taxon>Jimgerdemannia</taxon>
    </lineage>
</organism>
<keyword evidence="9" id="KW-1185">Reference proteome</keyword>
<dbReference type="InterPro" id="IPR001356">
    <property type="entry name" value="HD"/>
</dbReference>
<evidence type="ECO:0000256" key="5">
    <source>
        <dbReference type="RuleBase" id="RU000682"/>
    </source>
</evidence>
<proteinExistence type="predicted"/>
<dbReference type="PROSITE" id="PS00027">
    <property type="entry name" value="HOMEOBOX_1"/>
    <property type="match status" value="1"/>
</dbReference>
<dbReference type="GO" id="GO:0000978">
    <property type="term" value="F:RNA polymerase II cis-regulatory region sequence-specific DNA binding"/>
    <property type="evidence" value="ECO:0007669"/>
    <property type="project" value="TreeGrafter"/>
</dbReference>
<dbReference type="OrthoDB" id="6159439at2759"/>
<evidence type="ECO:0000256" key="2">
    <source>
        <dbReference type="ARBA" id="ARBA00023155"/>
    </source>
</evidence>
<dbReference type="InterPro" id="IPR051000">
    <property type="entry name" value="Homeobox_DNA-bind_prot"/>
</dbReference>
<evidence type="ECO:0000256" key="3">
    <source>
        <dbReference type="ARBA" id="ARBA00023242"/>
    </source>
</evidence>
<feature type="region of interest" description="Disordered" evidence="6">
    <location>
        <begin position="403"/>
        <end position="437"/>
    </location>
</feature>
<dbReference type="EMBL" id="RBNI01001245">
    <property type="protein sequence ID" value="RUP50688.1"/>
    <property type="molecule type" value="Genomic_DNA"/>
</dbReference>
<dbReference type="Proteomes" id="UP000268093">
    <property type="component" value="Unassembled WGS sequence"/>
</dbReference>
<feature type="region of interest" description="Disordered" evidence="6">
    <location>
        <begin position="23"/>
        <end position="43"/>
    </location>
</feature>
<dbReference type="AlphaFoldDB" id="A0A433DIK4"/>
<feature type="compositionally biased region" description="Low complexity" evidence="6">
    <location>
        <begin position="24"/>
        <end position="35"/>
    </location>
</feature>
<feature type="domain" description="Homeobox" evidence="7">
    <location>
        <begin position="147"/>
        <end position="207"/>
    </location>
</feature>
<keyword evidence="3 4" id="KW-0539">Nucleus</keyword>
<evidence type="ECO:0000256" key="1">
    <source>
        <dbReference type="ARBA" id="ARBA00023125"/>
    </source>
</evidence>
<evidence type="ECO:0000313" key="8">
    <source>
        <dbReference type="EMBL" id="RUP50688.1"/>
    </source>
</evidence>
<dbReference type="GO" id="GO:0030154">
    <property type="term" value="P:cell differentiation"/>
    <property type="evidence" value="ECO:0007669"/>
    <property type="project" value="TreeGrafter"/>
</dbReference>
<gene>
    <name evidence="8" type="ORF">BC936DRAFT_138105</name>
</gene>
<dbReference type="CDD" id="cd00086">
    <property type="entry name" value="homeodomain"/>
    <property type="match status" value="1"/>
</dbReference>
<dbReference type="InterPro" id="IPR009057">
    <property type="entry name" value="Homeodomain-like_sf"/>
</dbReference>
<evidence type="ECO:0000259" key="7">
    <source>
        <dbReference type="PROSITE" id="PS50071"/>
    </source>
</evidence>
<comment type="caution">
    <text evidence="8">The sequence shown here is derived from an EMBL/GenBank/DDBJ whole genome shotgun (WGS) entry which is preliminary data.</text>
</comment>
<sequence length="715" mass="78432">METLQHKSITFGIKPDRDLSIKYSSKSAPQPSSQKRALKANPITATTDTTVNTRSSRALKAQPISATIGTTINTRSSRVLKAKAITVTIDNTVNTRSSRALKTKPMTATIDTTVNTRSSQSKRGTSTKVFHWINTDTENFDPNAGSQPTQRRRRRTQPQELALLEAVYNDNHLPDWSVKEWLAKQLQMTTRAVQIWFQNRRQKARKETQVVRNNLSGGIPSSSSLDSHSNNIITIRDGTLDLRVYGKTEIAKPMNYVECADDMEGAAVVGPQCVMNEASNRDVKESAETLMTSLTALEKVTVSALINLQYNPSISSSPLSPSSPKGQFSLPHESRGITGALPVTINTASSDNTSAASSSLKRKMLCSTVIQDLHQPQHKYVALPSATSAHPARTLFVAYDKPPKRSKGCDSYDDDDVDDSDKENWDPNIRSPSGIRQPKRRRIIRSFTTSATPLSISANHRSTSYHPAPPRLYQTTSFALPPRLTHTNLIGSTPWTPGMNDGIPDAPAPLHVTNENIRTAKPAMLSTTPQCKKPSVHAMAESAVHRQDLNNLKARASGTLDNFSGKRNLCLAELGKYEKADKETIDVDMPMMELEKPGLLWNPQMRANTTKGQDASEIRFEVDSNNKIDNDNISTITSTTLTAKGMTSRALQASSTYGNSQVSKSPTDMASLLNEVPREQGRMPHLGSDSPSSSSEFESLAVLCDATILTTEYLP</sequence>
<evidence type="ECO:0000313" key="9">
    <source>
        <dbReference type="Proteomes" id="UP000268093"/>
    </source>
</evidence>
<evidence type="ECO:0000256" key="4">
    <source>
        <dbReference type="PROSITE-ProRule" id="PRU00108"/>
    </source>
</evidence>
<feature type="compositionally biased region" description="Acidic residues" evidence="6">
    <location>
        <begin position="411"/>
        <end position="421"/>
    </location>
</feature>
<dbReference type="GO" id="GO:0005634">
    <property type="term" value="C:nucleus"/>
    <property type="evidence" value="ECO:0007669"/>
    <property type="project" value="UniProtKB-SubCell"/>
</dbReference>
<name>A0A433DIK4_9FUNG</name>
<comment type="subcellular location">
    <subcellularLocation>
        <location evidence="4 5">Nucleus</location>
    </subcellularLocation>
</comment>
<dbReference type="InterPro" id="IPR017970">
    <property type="entry name" value="Homeobox_CS"/>
</dbReference>
<dbReference type="SMART" id="SM00389">
    <property type="entry name" value="HOX"/>
    <property type="match status" value="1"/>
</dbReference>
<protein>
    <recommendedName>
        <fullName evidence="7">Homeobox domain-containing protein</fullName>
    </recommendedName>
</protein>
<dbReference type="SUPFAM" id="SSF46689">
    <property type="entry name" value="Homeodomain-like"/>
    <property type="match status" value="1"/>
</dbReference>
<feature type="DNA-binding region" description="Homeobox" evidence="4">
    <location>
        <begin position="149"/>
        <end position="208"/>
    </location>
</feature>
<keyword evidence="1 4" id="KW-0238">DNA-binding</keyword>
<evidence type="ECO:0000256" key="6">
    <source>
        <dbReference type="SAM" id="MobiDB-lite"/>
    </source>
</evidence>
<dbReference type="PROSITE" id="PS50071">
    <property type="entry name" value="HOMEOBOX_2"/>
    <property type="match status" value="1"/>
</dbReference>
<dbReference type="PANTHER" id="PTHR24324:SF9">
    <property type="entry name" value="HOMEOBOX DOMAIN-CONTAINING PROTEIN"/>
    <property type="match status" value="1"/>
</dbReference>
<accession>A0A433DIK4</accession>
<reference evidence="8 9" key="1">
    <citation type="journal article" date="2018" name="New Phytol.">
        <title>Phylogenomics of Endogonaceae and evolution of mycorrhizas within Mucoromycota.</title>
        <authorList>
            <person name="Chang Y."/>
            <person name="Desiro A."/>
            <person name="Na H."/>
            <person name="Sandor L."/>
            <person name="Lipzen A."/>
            <person name="Clum A."/>
            <person name="Barry K."/>
            <person name="Grigoriev I.V."/>
            <person name="Martin F.M."/>
            <person name="Stajich J.E."/>
            <person name="Smith M.E."/>
            <person name="Bonito G."/>
            <person name="Spatafora J.W."/>
        </authorList>
    </citation>
    <scope>NUCLEOTIDE SEQUENCE [LARGE SCALE GENOMIC DNA]</scope>
    <source>
        <strain evidence="8 9">GMNB39</strain>
    </source>
</reference>
<feature type="region of interest" description="Disordered" evidence="6">
    <location>
        <begin position="133"/>
        <end position="156"/>
    </location>
</feature>
<dbReference type="GO" id="GO:0000981">
    <property type="term" value="F:DNA-binding transcription factor activity, RNA polymerase II-specific"/>
    <property type="evidence" value="ECO:0007669"/>
    <property type="project" value="InterPro"/>
</dbReference>
<dbReference type="PANTHER" id="PTHR24324">
    <property type="entry name" value="HOMEOBOX PROTEIN HHEX"/>
    <property type="match status" value="1"/>
</dbReference>
<dbReference type="Pfam" id="PF00046">
    <property type="entry name" value="Homeodomain"/>
    <property type="match status" value="1"/>
</dbReference>
<dbReference type="Gene3D" id="1.10.10.60">
    <property type="entry name" value="Homeodomain-like"/>
    <property type="match status" value="1"/>
</dbReference>